<evidence type="ECO:0000313" key="4">
    <source>
        <dbReference type="EMBL" id="CDG82506.1"/>
    </source>
</evidence>
<organism evidence="4 5">
    <name type="scientific">Janthinobacterium agaricidamnosum NBRC 102515 = DSM 9628</name>
    <dbReference type="NCBI Taxonomy" id="1349767"/>
    <lineage>
        <taxon>Bacteria</taxon>
        <taxon>Pseudomonadati</taxon>
        <taxon>Pseudomonadota</taxon>
        <taxon>Betaproteobacteria</taxon>
        <taxon>Burkholderiales</taxon>
        <taxon>Oxalobacteraceae</taxon>
        <taxon>Janthinobacterium</taxon>
    </lineage>
</organism>
<dbReference type="SUPFAM" id="SSF53474">
    <property type="entry name" value="alpha/beta-Hydrolases"/>
    <property type="match status" value="1"/>
</dbReference>
<dbReference type="RefSeq" id="WP_038491053.1">
    <property type="nucleotide sequence ID" value="NZ_BCTH01000004.1"/>
</dbReference>
<dbReference type="PANTHER" id="PTHR48081:SF6">
    <property type="entry name" value="PEPTIDASE S9 PROLYL OLIGOPEPTIDASE CATALYTIC DOMAIN-CONTAINING PROTEIN"/>
    <property type="match status" value="1"/>
</dbReference>
<dbReference type="eggNOG" id="COG0657">
    <property type="taxonomic scope" value="Bacteria"/>
</dbReference>
<dbReference type="Pfam" id="PF20434">
    <property type="entry name" value="BD-FAE"/>
    <property type="match status" value="1"/>
</dbReference>
<evidence type="ECO:0000259" key="3">
    <source>
        <dbReference type="Pfam" id="PF20434"/>
    </source>
</evidence>
<sequence length="307" mass="32485">MHYRRFILSFLAGLAILPALAAAQATPNTILLWPGAPPDGPGPGGAVHQTAKGSITNVSKPYMIVHRPAQPNGVAVLVISGGGYAHIESGTESGPAANWLQAQGVTAFELVYRLPQEGWATTTVPFEDAQRAMRIIRSRAGDFGIDPERIGVMGFSAGGHLAGMTAATSDVQRYAPIDSVDSLSARPAFAALLYPVLTMLAPFNHTNSHKQLLGDHPTVAEEKADSVEEQAGTDMPPTFLAQALDDPISPIDNSLLMFNALRPLNVPAEMHVFQVGEHGWGLGAAGTEVAAWPGLFTSWARQNGILK</sequence>
<evidence type="ECO:0000256" key="1">
    <source>
        <dbReference type="ARBA" id="ARBA00022801"/>
    </source>
</evidence>
<feature type="domain" description="BD-FAE-like" evidence="3">
    <location>
        <begin position="74"/>
        <end position="261"/>
    </location>
</feature>
<keyword evidence="2" id="KW-0732">Signal</keyword>
<protein>
    <submittedName>
        <fullName evidence="4">Acetylesterase</fullName>
        <ecNumber evidence="4">3.1.1.6</ecNumber>
    </submittedName>
</protein>
<dbReference type="InterPro" id="IPR050300">
    <property type="entry name" value="GDXG_lipolytic_enzyme"/>
</dbReference>
<dbReference type="GO" id="GO:0008126">
    <property type="term" value="F:acetylesterase activity"/>
    <property type="evidence" value="ECO:0007669"/>
    <property type="project" value="UniProtKB-EC"/>
</dbReference>
<keyword evidence="5" id="KW-1185">Reference proteome</keyword>
<dbReference type="AlphaFoldDB" id="W0V3R0"/>
<dbReference type="HOGENOM" id="CLU_012494_5_1_4"/>
<dbReference type="PANTHER" id="PTHR48081">
    <property type="entry name" value="AB HYDROLASE SUPERFAMILY PROTEIN C4A8.06C"/>
    <property type="match status" value="1"/>
</dbReference>
<dbReference type="Gene3D" id="3.40.50.1820">
    <property type="entry name" value="alpha/beta hydrolase"/>
    <property type="match status" value="1"/>
</dbReference>
<dbReference type="OrthoDB" id="9771666at2"/>
<evidence type="ECO:0000313" key="5">
    <source>
        <dbReference type="Proteomes" id="UP000027604"/>
    </source>
</evidence>
<keyword evidence="1 4" id="KW-0378">Hydrolase</keyword>
<dbReference type="InterPro" id="IPR029058">
    <property type="entry name" value="AB_hydrolase_fold"/>
</dbReference>
<name>W0V3R0_9BURK</name>
<accession>W0V3R0</accession>
<dbReference type="KEGG" id="jag:GJA_1870"/>
<gene>
    <name evidence="4" type="primary">paeX</name>
    <name evidence="4" type="ORF">GJA_1870</name>
</gene>
<dbReference type="EMBL" id="HG322949">
    <property type="protein sequence ID" value="CDG82506.1"/>
    <property type="molecule type" value="Genomic_DNA"/>
</dbReference>
<feature type="signal peptide" evidence="2">
    <location>
        <begin position="1"/>
        <end position="21"/>
    </location>
</feature>
<dbReference type="EC" id="3.1.1.6" evidence="4"/>
<dbReference type="PATRIC" id="fig|1349767.4.peg.3641"/>
<dbReference type="STRING" id="1349767.GJA_1870"/>
<proteinExistence type="predicted"/>
<evidence type="ECO:0000256" key="2">
    <source>
        <dbReference type="SAM" id="SignalP"/>
    </source>
</evidence>
<dbReference type="Proteomes" id="UP000027604">
    <property type="component" value="Chromosome I"/>
</dbReference>
<feature type="chain" id="PRO_5004797291" evidence="2">
    <location>
        <begin position="22"/>
        <end position="307"/>
    </location>
</feature>
<reference evidence="4 5" key="1">
    <citation type="journal article" date="2015" name="Genome Announc.">
        <title>Genome Sequence of Mushroom Soft-Rot Pathogen Janthinobacterium agaricidamnosum.</title>
        <authorList>
            <person name="Graupner K."/>
            <person name="Lackner G."/>
            <person name="Hertweck C."/>
        </authorList>
    </citation>
    <scope>NUCLEOTIDE SEQUENCE [LARGE SCALE GENOMIC DNA]</scope>
    <source>
        <strain evidence="5">NBRC 102515 / DSM 9628</strain>
    </source>
</reference>
<dbReference type="InterPro" id="IPR049492">
    <property type="entry name" value="BD-FAE-like_dom"/>
</dbReference>